<dbReference type="Pfam" id="PF02953">
    <property type="entry name" value="zf-Tim10_DDP"/>
    <property type="match status" value="1"/>
</dbReference>
<keyword evidence="8 12" id="KW-0811">Translocation</keyword>
<evidence type="ECO:0000256" key="5">
    <source>
        <dbReference type="ARBA" id="ARBA00022792"/>
    </source>
</evidence>
<keyword evidence="3 12" id="KW-0813">Transport</keyword>
<evidence type="ECO:0000256" key="11">
    <source>
        <dbReference type="ARBA" id="ARBA00023186"/>
    </source>
</evidence>
<dbReference type="PANTHER" id="PTHR13172">
    <property type="entry name" value="MITOCHONDRIAL IMPORT INNER MEMBRANE TRANSLOCASE SUBUNIT TIM9B"/>
    <property type="match status" value="1"/>
</dbReference>
<keyword evidence="5 12" id="KW-0472">Membrane</keyword>
<name>A0AAD4EZA6_9PEZI</name>
<evidence type="ECO:0000256" key="1">
    <source>
        <dbReference type="ARBA" id="ARBA00004137"/>
    </source>
</evidence>
<keyword evidence="7 12" id="KW-0653">Protein transport</keyword>
<proteinExistence type="inferred from homology"/>
<dbReference type="Proteomes" id="UP001197093">
    <property type="component" value="Unassembled WGS sequence"/>
</dbReference>
<organism evidence="14 15">
    <name type="scientific">Staphylotrichum longicolle</name>
    <dbReference type="NCBI Taxonomy" id="669026"/>
    <lineage>
        <taxon>Eukaryota</taxon>
        <taxon>Fungi</taxon>
        <taxon>Dikarya</taxon>
        <taxon>Ascomycota</taxon>
        <taxon>Pezizomycotina</taxon>
        <taxon>Sordariomycetes</taxon>
        <taxon>Sordariomycetidae</taxon>
        <taxon>Sordariales</taxon>
        <taxon>Chaetomiaceae</taxon>
        <taxon>Staphylotrichum</taxon>
    </lineage>
</organism>
<gene>
    <name evidence="14" type="ORF">NEMBOFW57_000263</name>
</gene>
<dbReference type="EMBL" id="JAHCVI010000001">
    <property type="protein sequence ID" value="KAG7290264.1"/>
    <property type="molecule type" value="Genomic_DNA"/>
</dbReference>
<evidence type="ECO:0000313" key="14">
    <source>
        <dbReference type="EMBL" id="KAG7290264.1"/>
    </source>
</evidence>
<keyword evidence="5 12" id="KW-0999">Mitochondrion inner membrane</keyword>
<comment type="function">
    <text evidence="12">Mitochondrial intermembrane chaperone that participates in the import and insertion of some multi-pass transmembrane proteins into the mitochondrial inner membrane. Also required for the transfer of beta-barrel precursors from the TOM complex to the sorting and assembly machinery (SAM complex) of the outer membrane. Acts as a chaperone-like protein that protects the hydrophobic precursors from aggregation and guide them through the mitochondrial intermembrane space.</text>
</comment>
<evidence type="ECO:0000256" key="4">
    <source>
        <dbReference type="ARBA" id="ARBA00022723"/>
    </source>
</evidence>
<evidence type="ECO:0000256" key="9">
    <source>
        <dbReference type="ARBA" id="ARBA00023128"/>
    </source>
</evidence>
<dbReference type="InterPro" id="IPR035427">
    <property type="entry name" value="Tim10-like_dom_sf"/>
</dbReference>
<accession>A0AAD4EZA6</accession>
<feature type="domain" description="Tim10-like" evidence="13">
    <location>
        <begin position="17"/>
        <end position="75"/>
    </location>
</feature>
<keyword evidence="4" id="KW-0479">Metal-binding</keyword>
<evidence type="ECO:0000256" key="2">
    <source>
        <dbReference type="ARBA" id="ARBA00006720"/>
    </source>
</evidence>
<dbReference type="SUPFAM" id="SSF144122">
    <property type="entry name" value="Tim10-like"/>
    <property type="match status" value="1"/>
</dbReference>
<dbReference type="InterPro" id="IPR050673">
    <property type="entry name" value="Mito_inner_translocase_sub"/>
</dbReference>
<keyword evidence="11 12" id="KW-0143">Chaperone</keyword>
<reference evidence="14" key="1">
    <citation type="submission" date="2023-02" db="EMBL/GenBank/DDBJ databases">
        <authorList>
            <person name="Palmer J.M."/>
        </authorList>
    </citation>
    <scope>NUCLEOTIDE SEQUENCE</scope>
    <source>
        <strain evidence="14">FW57</strain>
    </source>
</reference>
<dbReference type="InterPro" id="IPR004217">
    <property type="entry name" value="Tim10-like"/>
</dbReference>
<dbReference type="Gene3D" id="1.10.287.810">
    <property type="entry name" value="Mitochondrial import inner membrane translocase subunit tim13 like domains"/>
    <property type="match status" value="1"/>
</dbReference>
<evidence type="ECO:0000259" key="13">
    <source>
        <dbReference type="Pfam" id="PF02953"/>
    </source>
</evidence>
<keyword evidence="9 12" id="KW-0496">Mitochondrion</keyword>
<comment type="similarity">
    <text evidence="2 12">Belongs to the small Tim family.</text>
</comment>
<evidence type="ECO:0000256" key="6">
    <source>
        <dbReference type="ARBA" id="ARBA00022833"/>
    </source>
</evidence>
<sequence>MDAGLTAAESRELEARLQKRQVKDFMNSFGALVDGCFNACVDDFTSKALSGRETGCISRCVTKSTTQTRLGERFAELNAAMTAEQQQKR</sequence>
<keyword evidence="15" id="KW-1185">Reference proteome</keyword>
<dbReference type="GO" id="GO:0046872">
    <property type="term" value="F:metal ion binding"/>
    <property type="evidence" value="ECO:0007669"/>
    <property type="project" value="UniProtKB-KW"/>
</dbReference>
<dbReference type="GO" id="GO:0005743">
    <property type="term" value="C:mitochondrial inner membrane"/>
    <property type="evidence" value="ECO:0007669"/>
    <property type="project" value="UniProtKB-SubCell"/>
</dbReference>
<keyword evidence="10 12" id="KW-1015">Disulfide bond</keyword>
<evidence type="ECO:0000256" key="3">
    <source>
        <dbReference type="ARBA" id="ARBA00022448"/>
    </source>
</evidence>
<comment type="subcellular location">
    <subcellularLocation>
        <location evidence="1 12">Mitochondrion inner membrane</location>
        <topology evidence="1 12">Peripheral membrane protein</topology>
        <orientation evidence="1 12">Intermembrane side</orientation>
    </subcellularLocation>
</comment>
<evidence type="ECO:0000256" key="12">
    <source>
        <dbReference type="RuleBase" id="RU367043"/>
    </source>
</evidence>
<comment type="subunit">
    <text evidence="12">Heterohexamer.</text>
</comment>
<keyword evidence="6" id="KW-0862">Zinc</keyword>
<dbReference type="GO" id="GO:0015031">
    <property type="term" value="P:protein transport"/>
    <property type="evidence" value="ECO:0007669"/>
    <property type="project" value="UniProtKB-KW"/>
</dbReference>
<evidence type="ECO:0000256" key="8">
    <source>
        <dbReference type="ARBA" id="ARBA00023010"/>
    </source>
</evidence>
<comment type="caution">
    <text evidence="14">The sequence shown here is derived from an EMBL/GenBank/DDBJ whole genome shotgun (WGS) entry which is preliminary data.</text>
</comment>
<comment type="domain">
    <text evidence="12">The twin CX3C motif contains 4 conserved Cys residues that form 2 disulfide bonds in the mitochondrial intermembrane space.</text>
</comment>
<evidence type="ECO:0000313" key="15">
    <source>
        <dbReference type="Proteomes" id="UP001197093"/>
    </source>
</evidence>
<dbReference type="AlphaFoldDB" id="A0AAD4EZA6"/>
<evidence type="ECO:0000256" key="10">
    <source>
        <dbReference type="ARBA" id="ARBA00023157"/>
    </source>
</evidence>
<evidence type="ECO:0000256" key="7">
    <source>
        <dbReference type="ARBA" id="ARBA00022927"/>
    </source>
</evidence>
<protein>
    <recommendedName>
        <fullName evidence="12">Mitochondrial import inner membrane translocase subunit</fullName>
    </recommendedName>
</protein>